<protein>
    <submittedName>
        <fullName evidence="1">Uncharacterized protein</fullName>
    </submittedName>
</protein>
<dbReference type="RefSeq" id="WP_223844170.1">
    <property type="nucleotide sequence ID" value="NZ_CP006880.1"/>
</dbReference>
<keyword evidence="1" id="KW-0614">Plasmid</keyword>
<keyword evidence="2" id="KW-1185">Reference proteome</keyword>
<reference evidence="1 2" key="1">
    <citation type="submission" date="2013-11" db="EMBL/GenBank/DDBJ databases">
        <title>Complete genome sequence of Rhizobium gallicum bv. gallicum R602.</title>
        <authorList>
            <person name="Bustos P."/>
            <person name="Santamaria R.I."/>
            <person name="Lozano L."/>
            <person name="Acosta J.L."/>
            <person name="Ormeno-Orrillo E."/>
            <person name="Rogel M.A."/>
            <person name="Romero D."/>
            <person name="Cevallos M.A."/>
            <person name="Martinez-Romero E."/>
            <person name="Gonzalez V."/>
        </authorList>
    </citation>
    <scope>NUCLEOTIDE SEQUENCE [LARGE SCALE GENOMIC DNA]</scope>
    <source>
        <strain evidence="1 2">R602</strain>
        <plasmid evidence="1 2">pRgalR602c</plasmid>
    </source>
</reference>
<sequence>MQRRNDRCDLLRCPAPLSAVVTVMPGFGLHEIEPQANGEKIVNVAITRGEQPDF</sequence>
<dbReference type="Proteomes" id="UP000031368">
    <property type="component" value="Plasmid pRgalR602c"/>
</dbReference>
<dbReference type="KEGG" id="rga:RGR602_PC02017"/>
<geneLocation type="plasmid" evidence="1 2">
    <name>pRgalR602c</name>
</geneLocation>
<dbReference type="EMBL" id="CP006880">
    <property type="protein sequence ID" value="AJD46040.1"/>
    <property type="molecule type" value="Genomic_DNA"/>
</dbReference>
<evidence type="ECO:0000313" key="1">
    <source>
        <dbReference type="EMBL" id="AJD46040.1"/>
    </source>
</evidence>
<gene>
    <name evidence="1" type="ORF">RGR602_PC02017</name>
</gene>
<organism evidence="1 2">
    <name type="scientific">Rhizobium gallicum bv. gallicum R602sp</name>
    <dbReference type="NCBI Taxonomy" id="1041138"/>
    <lineage>
        <taxon>Bacteria</taxon>
        <taxon>Pseudomonadati</taxon>
        <taxon>Pseudomonadota</taxon>
        <taxon>Alphaproteobacteria</taxon>
        <taxon>Hyphomicrobiales</taxon>
        <taxon>Rhizobiaceae</taxon>
        <taxon>Rhizobium/Agrobacterium group</taxon>
        <taxon>Rhizobium</taxon>
    </lineage>
</organism>
<accession>A0A0B4XH39</accession>
<dbReference type="HOGENOM" id="CLU_3047285_0_0_5"/>
<dbReference type="AlphaFoldDB" id="A0A0B4XH39"/>
<proteinExistence type="predicted"/>
<name>A0A0B4XH39_9HYPH</name>
<evidence type="ECO:0000313" key="2">
    <source>
        <dbReference type="Proteomes" id="UP000031368"/>
    </source>
</evidence>